<sequence>MAKKYHSLGEFYNEIEYHEKSLSIVKEIGDRSGEGKAYGNIGCAYQSLGEFHKAIACHEKSLRIADEIGDRSGEGKAYGNIGYSYQSLGEFHKAIACHEKSLRIADEIGDRSGEGKAYGNIGYAYQSLGEFHKAIEYHEKNLSIAKEIGDIQEEGTSYLNQGNLYRSLGEFANAIEYLEKSLSIAKQIGNKAIEASTYGKIGNVYHTMGQYIRAIEYHEKSFSIAKEIGDRMGEGTVYGNLGIAYQSLGEYRKAFEYHERSLSIAKEIGDRMGERTVYGNLGNAYQSLGEYTKAREYSERSLSIAKEIGDRKGECTAYGNLGVVSQAINEYQKAIFYLQKSVDIAKMIGDTSSEGIFCEALGGAYQSIGQHRKGNEFLERFLRVAKETGDKNGEKRAYENLAKSCQSVGEYHKAIEYQEKFIDIAKEIGDRQGEVLGYRTLVSAYQLIGEYKTAASYLRKHFTGFAEIVRSMPPEIIAQGPFAEESYRKAFYHGSVQIYRACVKIIGQEGAGKTCLKRSLQGLPFNPLQESTVGVEVSLCKPVTRNNIMIWQMKENDGIIVDDDFAFVMAKDIKKQGDVTKDTRAIDVSSEPHKQADQVSSESVQVPNKVEQSPERKIDETIKDNQETENHEATTKKILESSSKQNLQVPDEVKMSLIKYLQEKKIDETIRDKEVAISIWDFAGQQLFYASHPVFMSHRAIYILVYNLGKDLDDKAEPRARQGTREIVLDNASNETNLDNLLSWLVSVHCLCQPHNDSRVETEDYICPPVIIVGTHADELPGSEDEKQRLIDIKRRKIENAIEKCEFQNHVMKPFFVVDNNKSADDDGIKSLHSKINEVLNMEPYFPEPVPIRWLHFEKALQSLVQEKKTPFLSVKELSEIAEEVCSIDQTEIATMLNFYHRLGIIIKYGDTVVLDAKWLINLFKSLITIEPDEVKPKHRMFWRELAETGRLHTDLINHVFQELSEARDDAMKDILDMMEYFGLISKIIPSDRKKKYCHLVPSHLTSSPEDELKKCHPSSGEPCPLYIRFKDGFIPHGLYFQLICRWCSIYGSQERPNLFPREPKLFRNAAKFVLDNNSKLIMTVVCCKSTIKVCLHSNHENKTGVDFKAVEIRNLIQESLDRLTEKCPWYKSLQYELCIRCPLCAVNATGKVEGQPFGDDNCLHPATDDEEFYCEEKDEWSEVLGLHHWFSRRNSSASKPIHEVSRPEIVTTGITSTTGYLCLDENNKRWVVVGIAIMKVLLPALRSFVLPKIAKHYNDLKANHNIDSQVYGAHLKMDGTYKFNYDSINSNQGKKTPIFDYKVTSEVDLAKLYLKPFMAKFTGIDETCDLSAVLGILSSASVFTTATQDGAKDVRQHVRNEWGHCNFTVWNEAKITDCFKFMNFLVKSLKLTGDQEKKLLGNLKEWEEKGVALCLRNTADGGLLNVFENVPLVLKEVQSLKESNPEEFQRINSSLQAFKEEVIKCLKKLEEGQKDMKTMLTAVASSVNDVKSILELSSPRL</sequence>
<feature type="repeat" description="TPR" evidence="11">
    <location>
        <begin position="35"/>
        <end position="68"/>
    </location>
</feature>
<dbReference type="Pfam" id="PF13424">
    <property type="entry name" value="TPR_12"/>
    <property type="match status" value="4"/>
</dbReference>
<dbReference type="SUPFAM" id="SSF48452">
    <property type="entry name" value="TPR-like"/>
    <property type="match status" value="3"/>
</dbReference>
<evidence type="ECO:0000256" key="7">
    <source>
        <dbReference type="ARBA" id="ARBA00022777"/>
    </source>
</evidence>
<dbReference type="Gene3D" id="1.25.40.10">
    <property type="entry name" value="Tetratricopeptide repeat domain"/>
    <property type="match status" value="5"/>
</dbReference>
<keyword evidence="8" id="KW-0067">ATP-binding</keyword>
<feature type="compositionally biased region" description="Polar residues" evidence="12">
    <location>
        <begin position="597"/>
        <end position="606"/>
    </location>
</feature>
<dbReference type="RefSeq" id="XP_020912124.1">
    <property type="nucleotide sequence ID" value="XM_021056465.2"/>
</dbReference>
<dbReference type="OrthoDB" id="286233at2759"/>
<evidence type="ECO:0000256" key="10">
    <source>
        <dbReference type="ARBA" id="ARBA00048679"/>
    </source>
</evidence>
<evidence type="ECO:0000256" key="8">
    <source>
        <dbReference type="ARBA" id="ARBA00022840"/>
    </source>
</evidence>
<dbReference type="EC" id="2.7.11.1" evidence="2"/>
<evidence type="ECO:0000256" key="1">
    <source>
        <dbReference type="ARBA" id="ARBA00004496"/>
    </source>
</evidence>
<evidence type="ECO:0000313" key="14">
    <source>
        <dbReference type="EnsemblMetazoa" id="XP_020912124.1"/>
    </source>
</evidence>
<reference evidence="14" key="1">
    <citation type="submission" date="2022-11" db="UniProtKB">
        <authorList>
            <consortium name="EnsemblMetazoa"/>
        </authorList>
    </citation>
    <scope>IDENTIFICATION</scope>
</reference>
<evidence type="ECO:0000313" key="15">
    <source>
        <dbReference type="Proteomes" id="UP000887567"/>
    </source>
</evidence>
<dbReference type="InterPro" id="IPR032171">
    <property type="entry name" value="COR-A"/>
</dbReference>
<dbReference type="InterPro" id="IPR052386">
    <property type="entry name" value="GPSM"/>
</dbReference>
<dbReference type="PANTHER" id="PTHR45954:SF1">
    <property type="entry name" value="LD33695P"/>
    <property type="match status" value="1"/>
</dbReference>
<comment type="catalytic activity">
    <reaction evidence="9">
        <text>L-threonyl-[protein] + ATP = O-phospho-L-threonyl-[protein] + ADP + H(+)</text>
        <dbReference type="Rhea" id="RHEA:46608"/>
        <dbReference type="Rhea" id="RHEA-COMP:11060"/>
        <dbReference type="Rhea" id="RHEA-COMP:11605"/>
        <dbReference type="ChEBI" id="CHEBI:15378"/>
        <dbReference type="ChEBI" id="CHEBI:30013"/>
        <dbReference type="ChEBI" id="CHEBI:30616"/>
        <dbReference type="ChEBI" id="CHEBI:61977"/>
        <dbReference type="ChEBI" id="CHEBI:456216"/>
        <dbReference type="EC" id="2.7.11.1"/>
    </reaction>
</comment>
<evidence type="ECO:0000256" key="3">
    <source>
        <dbReference type="ARBA" id="ARBA00022490"/>
    </source>
</evidence>
<dbReference type="GeneID" id="110249881"/>
<keyword evidence="4" id="KW-0808">Transferase</keyword>
<evidence type="ECO:0000256" key="12">
    <source>
        <dbReference type="SAM" id="MobiDB-lite"/>
    </source>
</evidence>
<feature type="repeat" description="TPR" evidence="11">
    <location>
        <begin position="75"/>
        <end position="108"/>
    </location>
</feature>
<comment type="catalytic activity">
    <reaction evidence="10">
        <text>L-seryl-[protein] + ATP = O-phospho-L-seryl-[protein] + ADP + H(+)</text>
        <dbReference type="Rhea" id="RHEA:17989"/>
        <dbReference type="Rhea" id="RHEA-COMP:9863"/>
        <dbReference type="Rhea" id="RHEA-COMP:11604"/>
        <dbReference type="ChEBI" id="CHEBI:15378"/>
        <dbReference type="ChEBI" id="CHEBI:29999"/>
        <dbReference type="ChEBI" id="CHEBI:30616"/>
        <dbReference type="ChEBI" id="CHEBI:83421"/>
        <dbReference type="ChEBI" id="CHEBI:456216"/>
        <dbReference type="EC" id="2.7.11.1"/>
    </reaction>
</comment>
<feature type="repeat" description="TPR" evidence="11">
    <location>
        <begin position="235"/>
        <end position="268"/>
    </location>
</feature>
<dbReference type="GO" id="GO:0016301">
    <property type="term" value="F:kinase activity"/>
    <property type="evidence" value="ECO:0007669"/>
    <property type="project" value="UniProtKB-KW"/>
</dbReference>
<dbReference type="GO" id="GO:0001965">
    <property type="term" value="F:G-protein alpha-subunit binding"/>
    <property type="evidence" value="ECO:0007669"/>
    <property type="project" value="TreeGrafter"/>
</dbReference>
<accession>A0A913XY51</accession>
<name>A0A913XY51_EXADI</name>
<dbReference type="OMA" id="WIIMATI"/>
<dbReference type="GO" id="GO:0005092">
    <property type="term" value="F:GDP-dissociation inhibitor activity"/>
    <property type="evidence" value="ECO:0007669"/>
    <property type="project" value="TreeGrafter"/>
</dbReference>
<dbReference type="Gene3D" id="3.30.70.1390">
    <property type="entry name" value="ROC domain from the Parkinson's disease-associated leucine-rich repeat kinase 2"/>
    <property type="match status" value="1"/>
</dbReference>
<dbReference type="GO" id="GO:0005524">
    <property type="term" value="F:ATP binding"/>
    <property type="evidence" value="ECO:0007669"/>
    <property type="project" value="UniProtKB-KW"/>
</dbReference>
<dbReference type="Gene3D" id="1.10.10.10">
    <property type="entry name" value="Winged helix-like DNA-binding domain superfamily/Winged helix DNA-binding domain"/>
    <property type="match status" value="1"/>
</dbReference>
<keyword evidence="5" id="KW-0677">Repeat</keyword>
<dbReference type="InterPro" id="IPR020859">
    <property type="entry name" value="ROC"/>
</dbReference>
<dbReference type="PROSITE" id="PS50005">
    <property type="entry name" value="TPR"/>
    <property type="match status" value="7"/>
</dbReference>
<dbReference type="Gene3D" id="3.40.50.300">
    <property type="entry name" value="P-loop containing nucleotide triphosphate hydrolases"/>
    <property type="match status" value="1"/>
</dbReference>
<keyword evidence="3" id="KW-0963">Cytoplasm</keyword>
<evidence type="ECO:0000256" key="11">
    <source>
        <dbReference type="PROSITE-ProRule" id="PRU00339"/>
    </source>
</evidence>
<dbReference type="Pfam" id="PF16095">
    <property type="entry name" value="COR-A"/>
    <property type="match status" value="1"/>
</dbReference>
<dbReference type="GO" id="GO:0000132">
    <property type="term" value="P:establishment of mitotic spindle orientation"/>
    <property type="evidence" value="ECO:0007669"/>
    <property type="project" value="TreeGrafter"/>
</dbReference>
<evidence type="ECO:0000256" key="4">
    <source>
        <dbReference type="ARBA" id="ARBA00022679"/>
    </source>
</evidence>
<evidence type="ECO:0000256" key="6">
    <source>
        <dbReference type="ARBA" id="ARBA00022741"/>
    </source>
</evidence>
<feature type="repeat" description="TPR" evidence="11">
    <location>
        <begin position="195"/>
        <end position="228"/>
    </location>
</feature>
<comment type="subcellular location">
    <subcellularLocation>
        <location evidence="1">Cytoplasm</location>
    </subcellularLocation>
</comment>
<dbReference type="KEGG" id="epa:110249881"/>
<keyword evidence="6" id="KW-0547">Nucleotide-binding</keyword>
<dbReference type="SUPFAM" id="SSF52540">
    <property type="entry name" value="P-loop containing nucleoside triphosphate hydrolases"/>
    <property type="match status" value="1"/>
</dbReference>
<protein>
    <recommendedName>
        <fullName evidence="2">non-specific serine/threonine protein kinase</fullName>
        <ecNumber evidence="2">2.7.11.1</ecNumber>
    </recommendedName>
</protein>
<feature type="domain" description="Roc" evidence="13">
    <location>
        <begin position="494"/>
        <end position="843"/>
    </location>
</feature>
<dbReference type="SMART" id="SM00028">
    <property type="entry name" value="TPR"/>
    <property type="match status" value="9"/>
</dbReference>
<keyword evidence="11" id="KW-0802">TPR repeat</keyword>
<dbReference type="PANTHER" id="PTHR45954">
    <property type="entry name" value="LD33695P"/>
    <property type="match status" value="1"/>
</dbReference>
<proteinExistence type="predicted"/>
<dbReference type="InterPro" id="IPR019734">
    <property type="entry name" value="TPR_rpt"/>
</dbReference>
<keyword evidence="15" id="KW-1185">Reference proteome</keyword>
<dbReference type="InterPro" id="IPR036388">
    <property type="entry name" value="WH-like_DNA-bd_sf"/>
</dbReference>
<evidence type="ECO:0000256" key="9">
    <source>
        <dbReference type="ARBA" id="ARBA00047899"/>
    </source>
</evidence>
<evidence type="ECO:0000259" key="13">
    <source>
        <dbReference type="PROSITE" id="PS51424"/>
    </source>
</evidence>
<dbReference type="GO" id="GO:0005938">
    <property type="term" value="C:cell cortex"/>
    <property type="evidence" value="ECO:0007669"/>
    <property type="project" value="TreeGrafter"/>
</dbReference>
<dbReference type="Proteomes" id="UP000887567">
    <property type="component" value="Unplaced"/>
</dbReference>
<feature type="region of interest" description="Disordered" evidence="12">
    <location>
        <begin position="580"/>
        <end position="616"/>
    </location>
</feature>
<feature type="repeat" description="TPR" evidence="11">
    <location>
        <begin position="275"/>
        <end position="308"/>
    </location>
</feature>
<keyword evidence="7" id="KW-0418">Kinase</keyword>
<feature type="compositionally biased region" description="Basic and acidic residues" evidence="12">
    <location>
        <begin position="580"/>
        <end position="596"/>
    </location>
</feature>
<dbReference type="EnsemblMetazoa" id="XM_021056465.2">
    <property type="protein sequence ID" value="XP_020912124.1"/>
    <property type="gene ID" value="LOC110249881"/>
</dbReference>
<feature type="repeat" description="TPR" evidence="11">
    <location>
        <begin position="155"/>
        <end position="188"/>
    </location>
</feature>
<evidence type="ECO:0000256" key="2">
    <source>
        <dbReference type="ARBA" id="ARBA00012513"/>
    </source>
</evidence>
<dbReference type="Pfam" id="PF08477">
    <property type="entry name" value="Roc"/>
    <property type="match status" value="1"/>
</dbReference>
<dbReference type="InterPro" id="IPR011990">
    <property type="entry name" value="TPR-like_helical_dom_sf"/>
</dbReference>
<feature type="repeat" description="TPR" evidence="11">
    <location>
        <begin position="115"/>
        <end position="148"/>
    </location>
</feature>
<dbReference type="InterPro" id="IPR027417">
    <property type="entry name" value="P-loop_NTPase"/>
</dbReference>
<dbReference type="Pfam" id="PF13181">
    <property type="entry name" value="TPR_8"/>
    <property type="match status" value="2"/>
</dbReference>
<dbReference type="PROSITE" id="PS51424">
    <property type="entry name" value="ROC"/>
    <property type="match status" value="1"/>
</dbReference>
<evidence type="ECO:0000256" key="5">
    <source>
        <dbReference type="ARBA" id="ARBA00022737"/>
    </source>
</evidence>
<organism evidence="14 15">
    <name type="scientific">Exaiptasia diaphana</name>
    <name type="common">Tropical sea anemone</name>
    <name type="synonym">Aiptasia pulchella</name>
    <dbReference type="NCBI Taxonomy" id="2652724"/>
    <lineage>
        <taxon>Eukaryota</taxon>
        <taxon>Metazoa</taxon>
        <taxon>Cnidaria</taxon>
        <taxon>Anthozoa</taxon>
        <taxon>Hexacorallia</taxon>
        <taxon>Actiniaria</taxon>
        <taxon>Aiptasiidae</taxon>
        <taxon>Exaiptasia</taxon>
    </lineage>
</organism>